<dbReference type="Proteomes" id="UP000663935">
    <property type="component" value="Chromosome"/>
</dbReference>
<evidence type="ECO:0008006" key="3">
    <source>
        <dbReference type="Google" id="ProtNLM"/>
    </source>
</evidence>
<organism evidence="1 2">
    <name type="scientific">Polaribacter batillariae</name>
    <dbReference type="NCBI Taxonomy" id="2808900"/>
    <lineage>
        <taxon>Bacteria</taxon>
        <taxon>Pseudomonadati</taxon>
        <taxon>Bacteroidota</taxon>
        <taxon>Flavobacteriia</taxon>
        <taxon>Flavobacteriales</taxon>
        <taxon>Flavobacteriaceae</taxon>
    </lineage>
</organism>
<evidence type="ECO:0000313" key="1">
    <source>
        <dbReference type="EMBL" id="QTD38548.1"/>
    </source>
</evidence>
<dbReference type="EMBL" id="CP071795">
    <property type="protein sequence ID" value="QTD38548.1"/>
    <property type="molecule type" value="Genomic_DNA"/>
</dbReference>
<protein>
    <recommendedName>
        <fullName evidence="3">Lipoprotein</fullName>
    </recommendedName>
</protein>
<keyword evidence="2" id="KW-1185">Reference proteome</keyword>
<proteinExistence type="predicted"/>
<dbReference type="PROSITE" id="PS51257">
    <property type="entry name" value="PROKAR_LIPOPROTEIN"/>
    <property type="match status" value="1"/>
</dbReference>
<accession>A0ABX7T0E0</accession>
<evidence type="ECO:0000313" key="2">
    <source>
        <dbReference type="Proteomes" id="UP000663935"/>
    </source>
</evidence>
<gene>
    <name evidence="1" type="ORF">JL193_04475</name>
</gene>
<name>A0ABX7T0E0_9FLAO</name>
<dbReference type="RefSeq" id="WP_207972677.1">
    <property type="nucleotide sequence ID" value="NZ_CP071795.1"/>
</dbReference>
<sequence length="88" mass="9925">MTIKTKSLIQVKRSLILLLVTFSSCKKDQAKAEEETIENKQYLPEKNKAIALAKTILKKEVKIPSTAIKEIKAEMKTIITEKPLGLKN</sequence>
<reference evidence="1 2" key="1">
    <citation type="submission" date="2021-03" db="EMBL/GenBank/DDBJ databases">
        <title>Complete genome of Polaribacter_sp.G4M1.</title>
        <authorList>
            <person name="Jeong S.W."/>
            <person name="Bae J.W."/>
        </authorList>
    </citation>
    <scope>NUCLEOTIDE SEQUENCE [LARGE SCALE GENOMIC DNA]</scope>
    <source>
        <strain evidence="1 2">G4M1</strain>
    </source>
</reference>